<evidence type="ECO:0000259" key="2">
    <source>
        <dbReference type="PROSITE" id="PS51677"/>
    </source>
</evidence>
<sequence>MKRPFLIVTLTKRRLLLMVAAFLFLAAGLAMSGEEQKQVAVVNVMAGISDDALKQRVELLAKEYDQKPIDAKNDPVWRAIPGLNGLKVDIEATIQKTKAAGGDRIQVVAEQIPPKVHLKDLGALPIYKANSQKKQIALMINVAWGTEYIPEMLATLEKHHVKATFFLDGSWTKKNPEVAKQISAAGHELGNHAYSHPDMSRMGVSDQLRQITRTNAVIEEATGIKPTLFAPPSGAYADSTVATAYKQGMYTILWSLDTVDWKKPPASTIVNRVLSRAENGSMVLMHPTEPTRDALRTIVPSLLKKGYGLVTVSELLDETRPVPSS</sequence>
<dbReference type="GO" id="GO:0005975">
    <property type="term" value="P:carbohydrate metabolic process"/>
    <property type="evidence" value="ECO:0007669"/>
    <property type="project" value="InterPro"/>
</dbReference>
<keyword evidence="4" id="KW-1185">Reference proteome</keyword>
<dbReference type="PANTHER" id="PTHR10587">
    <property type="entry name" value="GLYCOSYL TRANSFERASE-RELATED"/>
    <property type="match status" value="1"/>
</dbReference>
<dbReference type="GO" id="GO:0016810">
    <property type="term" value="F:hydrolase activity, acting on carbon-nitrogen (but not peptide) bonds"/>
    <property type="evidence" value="ECO:0007669"/>
    <property type="project" value="InterPro"/>
</dbReference>
<evidence type="ECO:0000313" key="3">
    <source>
        <dbReference type="EMBL" id="ARU62513.1"/>
    </source>
</evidence>
<dbReference type="EMBL" id="CP021434">
    <property type="protein sequence ID" value="ARU62513.1"/>
    <property type="molecule type" value="Genomic_DNA"/>
</dbReference>
<dbReference type="InterPro" id="IPR050248">
    <property type="entry name" value="Polysacc_deacetylase_ArnD"/>
</dbReference>
<accession>A0A1Y0IT00</accession>
<feature type="chain" id="PRO_5012010751" description="NodB homology domain-containing protein" evidence="1">
    <location>
        <begin position="33"/>
        <end position="325"/>
    </location>
</feature>
<dbReference type="GO" id="GO:0016020">
    <property type="term" value="C:membrane"/>
    <property type="evidence" value="ECO:0007669"/>
    <property type="project" value="TreeGrafter"/>
</dbReference>
<name>A0A1Y0IT00_9BACL</name>
<feature type="domain" description="NodB homology" evidence="2">
    <location>
        <begin position="134"/>
        <end position="310"/>
    </location>
</feature>
<keyword evidence="1" id="KW-0732">Signal</keyword>
<dbReference type="AlphaFoldDB" id="A0A1Y0IT00"/>
<dbReference type="CDD" id="cd10950">
    <property type="entry name" value="CE4_BsYlxY_like"/>
    <property type="match status" value="1"/>
</dbReference>
<dbReference type="RefSeq" id="WP_087457871.1">
    <property type="nucleotide sequence ID" value="NZ_CP021434.1"/>
</dbReference>
<gene>
    <name evidence="3" type="ORF">CBW65_17250</name>
</gene>
<organism evidence="3 4">
    <name type="scientific">Tumebacillus avium</name>
    <dbReference type="NCBI Taxonomy" id="1903704"/>
    <lineage>
        <taxon>Bacteria</taxon>
        <taxon>Bacillati</taxon>
        <taxon>Bacillota</taxon>
        <taxon>Bacilli</taxon>
        <taxon>Bacillales</taxon>
        <taxon>Alicyclobacillaceae</taxon>
        <taxon>Tumebacillus</taxon>
    </lineage>
</organism>
<dbReference type="InterPro" id="IPR011330">
    <property type="entry name" value="Glyco_hydro/deAcase_b/a-brl"/>
</dbReference>
<protein>
    <recommendedName>
        <fullName evidence="2">NodB homology domain-containing protein</fullName>
    </recommendedName>
</protein>
<dbReference type="OrthoDB" id="62208at2"/>
<dbReference type="KEGG" id="tum:CBW65_17250"/>
<dbReference type="PANTHER" id="PTHR10587:SF80">
    <property type="entry name" value="CHITOOLIGOSACCHARIDE DEACETYLASE"/>
    <property type="match status" value="1"/>
</dbReference>
<dbReference type="PROSITE" id="PS51677">
    <property type="entry name" value="NODB"/>
    <property type="match status" value="1"/>
</dbReference>
<dbReference type="InterPro" id="IPR002509">
    <property type="entry name" value="NODB_dom"/>
</dbReference>
<evidence type="ECO:0000313" key="4">
    <source>
        <dbReference type="Proteomes" id="UP000195437"/>
    </source>
</evidence>
<reference evidence="4" key="1">
    <citation type="submission" date="2017-05" db="EMBL/GenBank/DDBJ databases">
        <authorList>
            <person name="Sung H."/>
        </authorList>
    </citation>
    <scope>NUCLEOTIDE SEQUENCE [LARGE SCALE GENOMIC DNA]</scope>
    <source>
        <strain evidence="4">AR23208</strain>
    </source>
</reference>
<dbReference type="Proteomes" id="UP000195437">
    <property type="component" value="Chromosome"/>
</dbReference>
<feature type="signal peptide" evidence="1">
    <location>
        <begin position="1"/>
        <end position="32"/>
    </location>
</feature>
<dbReference type="SUPFAM" id="SSF88713">
    <property type="entry name" value="Glycoside hydrolase/deacetylase"/>
    <property type="match status" value="1"/>
</dbReference>
<dbReference type="Gene3D" id="3.20.20.370">
    <property type="entry name" value="Glycoside hydrolase/deacetylase"/>
    <property type="match status" value="1"/>
</dbReference>
<dbReference type="Pfam" id="PF01522">
    <property type="entry name" value="Polysacc_deac_1"/>
    <property type="match status" value="1"/>
</dbReference>
<evidence type="ECO:0000256" key="1">
    <source>
        <dbReference type="SAM" id="SignalP"/>
    </source>
</evidence>
<proteinExistence type="predicted"/>